<evidence type="ECO:0000256" key="4">
    <source>
        <dbReference type="ARBA" id="ARBA00023136"/>
    </source>
</evidence>
<protein>
    <recommendedName>
        <fullName evidence="8">Major facilitator superfamily (MFS) profile domain-containing protein</fullName>
    </recommendedName>
</protein>
<feature type="transmembrane region" description="Helical" evidence="5">
    <location>
        <begin position="382"/>
        <end position="402"/>
    </location>
</feature>
<evidence type="ECO:0000256" key="3">
    <source>
        <dbReference type="ARBA" id="ARBA00022989"/>
    </source>
</evidence>
<comment type="subcellular location">
    <subcellularLocation>
        <location evidence="1">Membrane</location>
        <topology evidence="1">Multi-pass membrane protein</topology>
    </subcellularLocation>
</comment>
<evidence type="ECO:0000256" key="2">
    <source>
        <dbReference type="ARBA" id="ARBA00022692"/>
    </source>
</evidence>
<feature type="transmembrane region" description="Helical" evidence="5">
    <location>
        <begin position="170"/>
        <end position="189"/>
    </location>
</feature>
<evidence type="ECO:0000313" key="6">
    <source>
        <dbReference type="EMBL" id="GAV01446.1"/>
    </source>
</evidence>
<dbReference type="GO" id="GO:0016020">
    <property type="term" value="C:membrane"/>
    <property type="evidence" value="ECO:0007669"/>
    <property type="project" value="UniProtKB-SubCell"/>
</dbReference>
<dbReference type="EMBL" id="BDGG01000007">
    <property type="protein sequence ID" value="GAV01446.1"/>
    <property type="molecule type" value="Genomic_DNA"/>
</dbReference>
<evidence type="ECO:0008006" key="8">
    <source>
        <dbReference type="Google" id="ProtNLM"/>
    </source>
</evidence>
<dbReference type="PANTHER" id="PTHR24064">
    <property type="entry name" value="SOLUTE CARRIER FAMILY 22 MEMBER"/>
    <property type="match status" value="1"/>
</dbReference>
<reference evidence="6 7" key="1">
    <citation type="journal article" date="2016" name="Nat. Commun.">
        <title>Extremotolerant tardigrade genome and improved radiotolerance of human cultured cells by tardigrade-unique protein.</title>
        <authorList>
            <person name="Hashimoto T."/>
            <person name="Horikawa D.D."/>
            <person name="Saito Y."/>
            <person name="Kuwahara H."/>
            <person name="Kozuka-Hata H."/>
            <person name="Shin-I T."/>
            <person name="Minakuchi Y."/>
            <person name="Ohishi K."/>
            <person name="Motoyama A."/>
            <person name="Aizu T."/>
            <person name="Enomoto A."/>
            <person name="Kondo K."/>
            <person name="Tanaka S."/>
            <person name="Hara Y."/>
            <person name="Koshikawa S."/>
            <person name="Sagara H."/>
            <person name="Miura T."/>
            <person name="Yokobori S."/>
            <person name="Miyagawa K."/>
            <person name="Suzuki Y."/>
            <person name="Kubo T."/>
            <person name="Oyama M."/>
            <person name="Kohara Y."/>
            <person name="Fujiyama A."/>
            <person name="Arakawa K."/>
            <person name="Katayama T."/>
            <person name="Toyoda A."/>
            <person name="Kunieda T."/>
        </authorList>
    </citation>
    <scope>NUCLEOTIDE SEQUENCE [LARGE SCALE GENOMIC DNA]</scope>
    <source>
        <strain evidence="6 7">YOKOZUNA-1</strain>
    </source>
</reference>
<dbReference type="SUPFAM" id="SSF103473">
    <property type="entry name" value="MFS general substrate transporter"/>
    <property type="match status" value="1"/>
</dbReference>
<name>A0A1D1VKW4_RAMVA</name>
<feature type="transmembrane region" description="Helical" evidence="5">
    <location>
        <begin position="257"/>
        <end position="276"/>
    </location>
</feature>
<feature type="transmembrane region" description="Helical" evidence="5">
    <location>
        <begin position="478"/>
        <end position="499"/>
    </location>
</feature>
<dbReference type="Pfam" id="PF07690">
    <property type="entry name" value="MFS_1"/>
    <property type="match status" value="1"/>
</dbReference>
<organism evidence="6 7">
    <name type="scientific">Ramazzottius varieornatus</name>
    <name type="common">Water bear</name>
    <name type="synonym">Tardigrade</name>
    <dbReference type="NCBI Taxonomy" id="947166"/>
    <lineage>
        <taxon>Eukaryota</taxon>
        <taxon>Metazoa</taxon>
        <taxon>Ecdysozoa</taxon>
        <taxon>Tardigrada</taxon>
        <taxon>Eutardigrada</taxon>
        <taxon>Parachela</taxon>
        <taxon>Hypsibioidea</taxon>
        <taxon>Ramazzottiidae</taxon>
        <taxon>Ramazzottius</taxon>
    </lineage>
</organism>
<dbReference type="InterPro" id="IPR011701">
    <property type="entry name" value="MFS"/>
</dbReference>
<dbReference type="GO" id="GO:0022857">
    <property type="term" value="F:transmembrane transporter activity"/>
    <property type="evidence" value="ECO:0007669"/>
    <property type="project" value="InterPro"/>
</dbReference>
<accession>A0A1D1VKW4</accession>
<dbReference type="STRING" id="947166.A0A1D1VKW4"/>
<dbReference type="Proteomes" id="UP000186922">
    <property type="component" value="Unassembled WGS sequence"/>
</dbReference>
<feature type="transmembrane region" description="Helical" evidence="5">
    <location>
        <begin position="447"/>
        <end position="466"/>
    </location>
</feature>
<feature type="transmembrane region" description="Helical" evidence="5">
    <location>
        <begin position="409"/>
        <end position="427"/>
    </location>
</feature>
<dbReference type="OrthoDB" id="10164907at2759"/>
<keyword evidence="2 5" id="KW-0812">Transmembrane</keyword>
<evidence type="ECO:0000256" key="5">
    <source>
        <dbReference type="SAM" id="Phobius"/>
    </source>
</evidence>
<keyword evidence="4 5" id="KW-0472">Membrane</keyword>
<feature type="transmembrane region" description="Helical" evidence="5">
    <location>
        <begin position="352"/>
        <end position="376"/>
    </location>
</feature>
<feature type="transmembrane region" description="Helical" evidence="5">
    <location>
        <begin position="229"/>
        <end position="251"/>
    </location>
</feature>
<dbReference type="InterPro" id="IPR036259">
    <property type="entry name" value="MFS_trans_sf"/>
</dbReference>
<dbReference type="AlphaFoldDB" id="A0A1D1VKW4"/>
<comment type="caution">
    <text evidence="6">The sequence shown here is derived from an EMBL/GenBank/DDBJ whole genome shotgun (WGS) entry which is preliminary data.</text>
</comment>
<proteinExistence type="predicted"/>
<dbReference type="Gene3D" id="1.20.1250.20">
    <property type="entry name" value="MFS general substrate transporter like domains"/>
    <property type="match status" value="1"/>
</dbReference>
<gene>
    <name evidence="6" type="primary">RvY_12158</name>
    <name evidence="6" type="synonym">RvY_12158.1</name>
    <name evidence="6" type="ORF">RvY_12158-1</name>
</gene>
<evidence type="ECO:0000256" key="1">
    <source>
        <dbReference type="ARBA" id="ARBA00004141"/>
    </source>
</evidence>
<keyword evidence="3 5" id="KW-1133">Transmembrane helix</keyword>
<evidence type="ECO:0000313" key="7">
    <source>
        <dbReference type="Proteomes" id="UP000186922"/>
    </source>
</evidence>
<sequence>MLLIDALKTAGYGNWHVMYYTVTIPLLAICCAHIYLNITIAYSPLHRCRTPPGAKWTDFIRKIDVTADNKSMYASCDMYKFHAVNGSYKISKTLQSCSDHFEYMEDTSDFALTEDAKPISRRFGPTLSQKLNVTCNHVFSSAFPGLSSVAIWPFQPLSLPFMDKLGRKSVLCVTLSLSGIILAITPYVATYWNMWVIRCLQRIFIQIAYLALTRHIVELHPIDERHCTIALTVTGYAAGLPFLILLDWLFSSNWRKVVYALAMSTLIWTPVVILFFPESPLFWVVNVNREKEADSVVGRIARWNAVKLPLDFCVEPSPLLTNSLTRTPPRWQGYLIRSWTKIMYNPFIFRRWLYVTLTWFVVNYIWVSVSITRAVYPFSLRWNFAIIGVMAMLGGVLTQMLLRFFKKMEIIVAFLFSGSTGFLVDAYVMPTEGLGLSRMTTSYTIRSTSYCVTAMTTLSMLGILRLQSAEIRGEECQPGAIFWMILCATTGGAVGMYYVKLVEIAPMYTPLLSGLATVLTAVAILIWFNDIDFMEDCRWRPQMKDCFCRKRRPIMPLIRRHVLDLFHAHQRANHLHPVHGISVTSSAGT</sequence>
<feature type="transmembrane region" description="Helical" evidence="5">
    <location>
        <begin position="511"/>
        <end position="528"/>
    </location>
</feature>
<feature type="transmembrane region" description="Helical" evidence="5">
    <location>
        <begin position="17"/>
        <end position="38"/>
    </location>
</feature>
<keyword evidence="7" id="KW-1185">Reference proteome</keyword>